<evidence type="ECO:0000313" key="2">
    <source>
        <dbReference type="Proteomes" id="UP000801492"/>
    </source>
</evidence>
<accession>A0A8K0CA41</accession>
<dbReference type="Proteomes" id="UP000801492">
    <property type="component" value="Unassembled WGS sequence"/>
</dbReference>
<proteinExistence type="predicted"/>
<comment type="caution">
    <text evidence="1">The sequence shown here is derived from an EMBL/GenBank/DDBJ whole genome shotgun (WGS) entry which is preliminary data.</text>
</comment>
<organism evidence="1 2">
    <name type="scientific">Ignelater luminosus</name>
    <name type="common">Cucubano</name>
    <name type="synonym">Pyrophorus luminosus</name>
    <dbReference type="NCBI Taxonomy" id="2038154"/>
    <lineage>
        <taxon>Eukaryota</taxon>
        <taxon>Metazoa</taxon>
        <taxon>Ecdysozoa</taxon>
        <taxon>Arthropoda</taxon>
        <taxon>Hexapoda</taxon>
        <taxon>Insecta</taxon>
        <taxon>Pterygota</taxon>
        <taxon>Neoptera</taxon>
        <taxon>Endopterygota</taxon>
        <taxon>Coleoptera</taxon>
        <taxon>Polyphaga</taxon>
        <taxon>Elateriformia</taxon>
        <taxon>Elateroidea</taxon>
        <taxon>Elateridae</taxon>
        <taxon>Agrypninae</taxon>
        <taxon>Pyrophorini</taxon>
        <taxon>Ignelater</taxon>
    </lineage>
</organism>
<evidence type="ECO:0000313" key="1">
    <source>
        <dbReference type="EMBL" id="KAF2881531.1"/>
    </source>
</evidence>
<dbReference type="AlphaFoldDB" id="A0A8K0CA41"/>
<protein>
    <submittedName>
        <fullName evidence="1">Uncharacterized protein</fullName>
    </submittedName>
</protein>
<sequence>MNWIGDVKMRNVMRGLEFICHFVYPDQSITTEVPVPLQPHKLDDVCDDEMISEACANELDDGRNDYDPGMINQNCLSNLKRNLLALHMTFYWLRNTEKDFS</sequence>
<keyword evidence="2" id="KW-1185">Reference proteome</keyword>
<reference evidence="1" key="1">
    <citation type="submission" date="2019-08" db="EMBL/GenBank/DDBJ databases">
        <title>The genome of the North American firefly Photinus pyralis.</title>
        <authorList>
            <consortium name="Photinus pyralis genome working group"/>
            <person name="Fallon T.R."/>
            <person name="Sander Lower S.E."/>
            <person name="Weng J.-K."/>
        </authorList>
    </citation>
    <scope>NUCLEOTIDE SEQUENCE</scope>
    <source>
        <strain evidence="1">TRF0915ILg1</strain>
        <tissue evidence="1">Whole body</tissue>
    </source>
</reference>
<name>A0A8K0CA41_IGNLU</name>
<gene>
    <name evidence="1" type="ORF">ILUMI_24634</name>
</gene>
<dbReference type="EMBL" id="VTPC01090728">
    <property type="protein sequence ID" value="KAF2881531.1"/>
    <property type="molecule type" value="Genomic_DNA"/>
</dbReference>